<dbReference type="GO" id="GO:0005886">
    <property type="term" value="C:plasma membrane"/>
    <property type="evidence" value="ECO:0007669"/>
    <property type="project" value="TreeGrafter"/>
</dbReference>
<sequence length="337" mass="37288">MAIKAQVLKSWETTITLFSCICGFILGLPMATEFGIFVVYFMDYTVGGIWWLIVIILLQIIAVFMVRGRPYSGDTVVTALFTPNNHPCILSWAPALLSFTWNVILPVALMALCISTFKNGSFRDIFIWHHAPVAEYWPLWARQVGSMLQLVPILLVPLVAVIQSYRYLNNGPTDILERIQLLYRPPIGEHMSDLAVHDAVLANNTPNSSPNPAANAATEDPPPKYTPPPSYTTATGARIAKFLRQSIRRSVRRLANVLGESSNARQRATLPPQTQPPPPDYNAVLVEMSQTNSGEDLDVGEVEEYTADAGFADAYRRGGGVDPAEQLPQEYREGGQE</sequence>
<keyword evidence="6 9" id="KW-1133">Transmembrane helix</keyword>
<evidence type="ECO:0000256" key="8">
    <source>
        <dbReference type="SAM" id="MobiDB-lite"/>
    </source>
</evidence>
<keyword evidence="5" id="KW-0769">Symport</keyword>
<evidence type="ECO:0000256" key="4">
    <source>
        <dbReference type="ARBA" id="ARBA00022692"/>
    </source>
</evidence>
<dbReference type="GO" id="GO:0089718">
    <property type="term" value="P:amino acid import across plasma membrane"/>
    <property type="evidence" value="ECO:0007669"/>
    <property type="project" value="TreeGrafter"/>
</dbReference>
<feature type="transmembrane region" description="Helical" evidence="9">
    <location>
        <begin position="15"/>
        <end position="42"/>
    </location>
</feature>
<dbReference type="PANTHER" id="PTHR11616:SF323">
    <property type="entry name" value="SODIUM-DEPENDENT TRANSPORTER BEDRAGGLED"/>
    <property type="match status" value="1"/>
</dbReference>
<feature type="transmembrane region" description="Helical" evidence="9">
    <location>
        <begin position="49"/>
        <end position="69"/>
    </location>
</feature>
<dbReference type="SUPFAM" id="SSF161070">
    <property type="entry name" value="SNF-like"/>
    <property type="match status" value="1"/>
</dbReference>
<reference evidence="10" key="1">
    <citation type="journal article" date="2020" name="J Insects Food Feed">
        <title>The yellow mealworm (Tenebrio molitor) genome: a resource for the emerging insects as food and feed industry.</title>
        <authorList>
            <person name="Eriksson T."/>
            <person name="Andere A."/>
            <person name="Kelstrup H."/>
            <person name="Emery V."/>
            <person name="Picard C."/>
        </authorList>
    </citation>
    <scope>NUCLEOTIDE SEQUENCE</scope>
    <source>
        <strain evidence="10">Stoneville</strain>
        <tissue evidence="10">Whole head</tissue>
    </source>
</reference>
<organism evidence="10 11">
    <name type="scientific">Tenebrio molitor</name>
    <name type="common">Yellow mealworm beetle</name>
    <dbReference type="NCBI Taxonomy" id="7067"/>
    <lineage>
        <taxon>Eukaryota</taxon>
        <taxon>Metazoa</taxon>
        <taxon>Ecdysozoa</taxon>
        <taxon>Arthropoda</taxon>
        <taxon>Hexapoda</taxon>
        <taxon>Insecta</taxon>
        <taxon>Pterygota</taxon>
        <taxon>Neoptera</taxon>
        <taxon>Endopterygota</taxon>
        <taxon>Coleoptera</taxon>
        <taxon>Polyphaga</taxon>
        <taxon>Cucujiformia</taxon>
        <taxon>Tenebrionidae</taxon>
        <taxon>Tenebrio</taxon>
    </lineage>
</organism>
<feature type="transmembrane region" description="Helical" evidence="9">
    <location>
        <begin position="89"/>
        <end position="114"/>
    </location>
</feature>
<dbReference type="InterPro" id="IPR000175">
    <property type="entry name" value="Na/ntran_symport"/>
</dbReference>
<dbReference type="AlphaFoldDB" id="A0A8J6LKP4"/>
<evidence type="ECO:0000256" key="3">
    <source>
        <dbReference type="ARBA" id="ARBA00022448"/>
    </source>
</evidence>
<dbReference type="EMBL" id="JABDTM020004248">
    <property type="protein sequence ID" value="KAH0822112.1"/>
    <property type="molecule type" value="Genomic_DNA"/>
</dbReference>
<dbReference type="Proteomes" id="UP000719412">
    <property type="component" value="Unassembled WGS sequence"/>
</dbReference>
<evidence type="ECO:0000256" key="2">
    <source>
        <dbReference type="ARBA" id="ARBA00006459"/>
    </source>
</evidence>
<keyword evidence="11" id="KW-1185">Reference proteome</keyword>
<dbReference type="PANTHER" id="PTHR11616">
    <property type="entry name" value="SODIUM/CHLORIDE DEPENDENT TRANSPORTER"/>
    <property type="match status" value="1"/>
</dbReference>
<dbReference type="InterPro" id="IPR037272">
    <property type="entry name" value="SNS_sf"/>
</dbReference>
<keyword evidence="7 9" id="KW-0472">Membrane</keyword>
<gene>
    <name evidence="10" type="ORF">GEV33_000679</name>
</gene>
<comment type="subcellular location">
    <subcellularLocation>
        <location evidence="1">Membrane</location>
        <topology evidence="1">Multi-pass membrane protein</topology>
    </subcellularLocation>
</comment>
<keyword evidence="4 9" id="KW-0812">Transmembrane</keyword>
<evidence type="ECO:0000313" key="10">
    <source>
        <dbReference type="EMBL" id="KAH0822112.1"/>
    </source>
</evidence>
<accession>A0A8J6LKP4</accession>
<reference evidence="10" key="2">
    <citation type="submission" date="2021-08" db="EMBL/GenBank/DDBJ databases">
        <authorList>
            <person name="Eriksson T."/>
        </authorList>
    </citation>
    <scope>NUCLEOTIDE SEQUENCE</scope>
    <source>
        <strain evidence="10">Stoneville</strain>
        <tissue evidence="10">Whole head</tissue>
    </source>
</reference>
<feature type="region of interest" description="Disordered" evidence="8">
    <location>
        <begin position="314"/>
        <end position="337"/>
    </location>
</feature>
<evidence type="ECO:0000256" key="5">
    <source>
        <dbReference type="ARBA" id="ARBA00022847"/>
    </source>
</evidence>
<dbReference type="Pfam" id="PF00209">
    <property type="entry name" value="SNF"/>
    <property type="match status" value="1"/>
</dbReference>
<name>A0A8J6LKP4_TENMO</name>
<evidence type="ECO:0000256" key="9">
    <source>
        <dbReference type="SAM" id="Phobius"/>
    </source>
</evidence>
<comment type="similarity">
    <text evidence="2">Belongs to the sodium:neurotransmitter symporter (SNF) (TC 2.A.22) family.</text>
</comment>
<feature type="compositionally biased region" description="Low complexity" evidence="8">
    <location>
        <begin position="202"/>
        <end position="218"/>
    </location>
</feature>
<evidence type="ECO:0000256" key="1">
    <source>
        <dbReference type="ARBA" id="ARBA00004141"/>
    </source>
</evidence>
<dbReference type="GO" id="GO:0005283">
    <property type="term" value="F:amino acid:sodium symporter activity"/>
    <property type="evidence" value="ECO:0007669"/>
    <property type="project" value="TreeGrafter"/>
</dbReference>
<feature type="region of interest" description="Disordered" evidence="8">
    <location>
        <begin position="202"/>
        <end position="232"/>
    </location>
</feature>
<keyword evidence="3" id="KW-0813">Transport</keyword>
<dbReference type="GO" id="GO:0015179">
    <property type="term" value="F:L-amino acid transmembrane transporter activity"/>
    <property type="evidence" value="ECO:0007669"/>
    <property type="project" value="TreeGrafter"/>
</dbReference>
<proteinExistence type="inferred from homology"/>
<evidence type="ECO:0000256" key="7">
    <source>
        <dbReference type="ARBA" id="ARBA00023136"/>
    </source>
</evidence>
<protein>
    <submittedName>
        <fullName evidence="10">Uncharacterized protein</fullName>
    </submittedName>
</protein>
<evidence type="ECO:0000256" key="6">
    <source>
        <dbReference type="ARBA" id="ARBA00022989"/>
    </source>
</evidence>
<dbReference type="PROSITE" id="PS50267">
    <property type="entry name" value="NA_NEUROTRAN_SYMP_3"/>
    <property type="match status" value="1"/>
</dbReference>
<feature type="region of interest" description="Disordered" evidence="8">
    <location>
        <begin position="258"/>
        <end position="281"/>
    </location>
</feature>
<evidence type="ECO:0000313" key="11">
    <source>
        <dbReference type="Proteomes" id="UP000719412"/>
    </source>
</evidence>
<comment type="caution">
    <text evidence="10">The sequence shown here is derived from an EMBL/GenBank/DDBJ whole genome shotgun (WGS) entry which is preliminary data.</text>
</comment>